<dbReference type="GO" id="GO:0003677">
    <property type="term" value="F:DNA binding"/>
    <property type="evidence" value="ECO:0007669"/>
    <property type="project" value="UniProtKB-KW"/>
</dbReference>
<dbReference type="Gene3D" id="3.40.50.2300">
    <property type="match status" value="1"/>
</dbReference>
<feature type="domain" description="Response regulatory" evidence="5">
    <location>
        <begin position="8"/>
        <end position="124"/>
    </location>
</feature>
<dbReference type="InterPro" id="IPR011006">
    <property type="entry name" value="CheY-like_superfamily"/>
</dbReference>
<accession>A0A1Q5P8Y3</accession>
<evidence type="ECO:0000313" key="7">
    <source>
        <dbReference type="Proteomes" id="UP000186551"/>
    </source>
</evidence>
<dbReference type="CDD" id="cd06170">
    <property type="entry name" value="LuxR_C_like"/>
    <property type="match status" value="1"/>
</dbReference>
<dbReference type="InterPro" id="IPR039420">
    <property type="entry name" value="WalR-like"/>
</dbReference>
<dbReference type="SUPFAM" id="SSF52172">
    <property type="entry name" value="CheY-like"/>
    <property type="match status" value="1"/>
</dbReference>
<dbReference type="InterPro" id="IPR058245">
    <property type="entry name" value="NreC/VraR/RcsB-like_REC"/>
</dbReference>
<dbReference type="SMART" id="SM00421">
    <property type="entry name" value="HTH_LUXR"/>
    <property type="match status" value="1"/>
</dbReference>
<evidence type="ECO:0000313" key="6">
    <source>
        <dbReference type="EMBL" id="OKL38602.1"/>
    </source>
</evidence>
<dbReference type="InterPro" id="IPR000792">
    <property type="entry name" value="Tscrpt_reg_LuxR_C"/>
</dbReference>
<evidence type="ECO:0000256" key="3">
    <source>
        <dbReference type="PROSITE-ProRule" id="PRU00169"/>
    </source>
</evidence>
<name>A0A1Q5P8Y3_9BACT</name>
<dbReference type="OrthoDB" id="9797341at2"/>
<reference evidence="6 7" key="1">
    <citation type="submission" date="2016-03" db="EMBL/GenBank/DDBJ databases">
        <title>Genome sequence of Pontibacter sp. nov., of the family cytophagaceae, isolated from marine sediment of the Yellow Sea, China.</title>
        <authorList>
            <person name="Zhang G."/>
            <person name="Zhang R."/>
        </authorList>
    </citation>
    <scope>NUCLEOTIDE SEQUENCE [LARGE SCALE GENOMIC DNA]</scope>
    <source>
        <strain evidence="6 7">S10-8</strain>
    </source>
</reference>
<organism evidence="6 7">
    <name type="scientific">Pontibacter flavimaris</name>
    <dbReference type="NCBI Taxonomy" id="1797110"/>
    <lineage>
        <taxon>Bacteria</taxon>
        <taxon>Pseudomonadati</taxon>
        <taxon>Bacteroidota</taxon>
        <taxon>Cytophagia</taxon>
        <taxon>Cytophagales</taxon>
        <taxon>Hymenobacteraceae</taxon>
        <taxon>Pontibacter</taxon>
    </lineage>
</organism>
<keyword evidence="1 3" id="KW-0597">Phosphoprotein</keyword>
<dbReference type="PRINTS" id="PR00038">
    <property type="entry name" value="HTHLUXR"/>
</dbReference>
<dbReference type="PANTHER" id="PTHR43214">
    <property type="entry name" value="TWO-COMPONENT RESPONSE REGULATOR"/>
    <property type="match status" value="1"/>
</dbReference>
<dbReference type="GO" id="GO:0000160">
    <property type="term" value="P:phosphorelay signal transduction system"/>
    <property type="evidence" value="ECO:0007669"/>
    <property type="project" value="InterPro"/>
</dbReference>
<protein>
    <submittedName>
        <fullName evidence="6">DNA-binding response regulator</fullName>
    </submittedName>
</protein>
<evidence type="ECO:0000259" key="5">
    <source>
        <dbReference type="PROSITE" id="PS50110"/>
    </source>
</evidence>
<evidence type="ECO:0000259" key="4">
    <source>
        <dbReference type="PROSITE" id="PS50043"/>
    </source>
</evidence>
<dbReference type="PANTHER" id="PTHR43214:SF43">
    <property type="entry name" value="TWO-COMPONENT RESPONSE REGULATOR"/>
    <property type="match status" value="1"/>
</dbReference>
<proteinExistence type="predicted"/>
<dbReference type="STRING" id="1797110.A3841_05485"/>
<dbReference type="SMART" id="SM00448">
    <property type="entry name" value="REC"/>
    <property type="match status" value="1"/>
</dbReference>
<comment type="caution">
    <text evidence="6">The sequence shown here is derived from an EMBL/GenBank/DDBJ whole genome shotgun (WGS) entry which is preliminary data.</text>
</comment>
<dbReference type="GO" id="GO:0006355">
    <property type="term" value="P:regulation of DNA-templated transcription"/>
    <property type="evidence" value="ECO:0007669"/>
    <property type="project" value="InterPro"/>
</dbReference>
<dbReference type="Proteomes" id="UP000186551">
    <property type="component" value="Unassembled WGS sequence"/>
</dbReference>
<feature type="modified residue" description="4-aspartylphosphate" evidence="3">
    <location>
        <position position="59"/>
    </location>
</feature>
<dbReference type="Pfam" id="PF00072">
    <property type="entry name" value="Response_reg"/>
    <property type="match status" value="1"/>
</dbReference>
<dbReference type="AlphaFoldDB" id="A0A1Q5P8Y3"/>
<evidence type="ECO:0000256" key="1">
    <source>
        <dbReference type="ARBA" id="ARBA00022553"/>
    </source>
</evidence>
<dbReference type="RefSeq" id="WP_073854539.1">
    <property type="nucleotide sequence ID" value="NZ_LVWA01000012.1"/>
</dbReference>
<dbReference type="SUPFAM" id="SSF46894">
    <property type="entry name" value="C-terminal effector domain of the bipartite response regulators"/>
    <property type="match status" value="1"/>
</dbReference>
<sequence length="223" mass="24638">MIENSTIRTIITDDHRIVREGLRSLLERDGEIEVVGEAGNGQDLLQLLTYTAADVVLLDVSMPVMDGFETLQHLKKQYPDLNVIVLTMLDSPATLHRLMESGAIGYLLKDTGADELCTAIKLASKGTPFISSGMSMKIVQKAMQPAEESGAKAGGKFLSKREREVLALISEGYTNAEIAEKLFTSKRTIETHRQNILEKTQAKNTPNLIRYAILHNLIDLNSN</sequence>
<gene>
    <name evidence="6" type="ORF">A3841_05485</name>
</gene>
<dbReference type="PROSITE" id="PS50110">
    <property type="entry name" value="RESPONSE_REGULATORY"/>
    <property type="match status" value="1"/>
</dbReference>
<dbReference type="InterPro" id="IPR001789">
    <property type="entry name" value="Sig_transdc_resp-reg_receiver"/>
</dbReference>
<keyword evidence="7" id="KW-1185">Reference proteome</keyword>
<dbReference type="InterPro" id="IPR016032">
    <property type="entry name" value="Sig_transdc_resp-reg_C-effctor"/>
</dbReference>
<dbReference type="PROSITE" id="PS50043">
    <property type="entry name" value="HTH_LUXR_2"/>
    <property type="match status" value="1"/>
</dbReference>
<feature type="domain" description="HTH luxR-type" evidence="4">
    <location>
        <begin position="151"/>
        <end position="216"/>
    </location>
</feature>
<dbReference type="Pfam" id="PF00196">
    <property type="entry name" value="GerE"/>
    <property type="match status" value="1"/>
</dbReference>
<keyword evidence="2 6" id="KW-0238">DNA-binding</keyword>
<dbReference type="CDD" id="cd17535">
    <property type="entry name" value="REC_NarL-like"/>
    <property type="match status" value="1"/>
</dbReference>
<dbReference type="EMBL" id="LVWA01000012">
    <property type="protein sequence ID" value="OKL38602.1"/>
    <property type="molecule type" value="Genomic_DNA"/>
</dbReference>
<evidence type="ECO:0000256" key="2">
    <source>
        <dbReference type="ARBA" id="ARBA00023125"/>
    </source>
</evidence>